<dbReference type="GO" id="GO:0005737">
    <property type="term" value="C:cytoplasm"/>
    <property type="evidence" value="ECO:0007669"/>
    <property type="project" value="UniProtKB-SubCell"/>
</dbReference>
<dbReference type="Gene3D" id="1.10.3730.10">
    <property type="entry name" value="ProC C-terminal domain-like"/>
    <property type="match status" value="1"/>
</dbReference>
<dbReference type="PANTHER" id="PTHR11645">
    <property type="entry name" value="PYRROLINE-5-CARBOXYLATE REDUCTASE"/>
    <property type="match status" value="1"/>
</dbReference>
<dbReference type="Proteomes" id="UP000478052">
    <property type="component" value="Unassembled WGS sequence"/>
</dbReference>
<dbReference type="InterPro" id="IPR036291">
    <property type="entry name" value="NAD(P)-bd_dom_sf"/>
</dbReference>
<comment type="similarity">
    <text evidence="3">Belongs to the pyrroline-5-carboxylate reductase family.</text>
</comment>
<dbReference type="PIRSF" id="PIRSF000193">
    <property type="entry name" value="Pyrrol-5-carb_rd"/>
    <property type="match status" value="1"/>
</dbReference>
<proteinExistence type="inferred from homology"/>
<feature type="binding site" evidence="13">
    <location>
        <begin position="78"/>
        <end position="81"/>
    </location>
    <ligand>
        <name>NADP(+)</name>
        <dbReference type="ChEBI" id="CHEBI:58349"/>
    </ligand>
</feature>
<organism evidence="16 17">
    <name type="scientific">Aphis craccivora</name>
    <name type="common">Cowpea aphid</name>
    <dbReference type="NCBI Taxonomy" id="307492"/>
    <lineage>
        <taxon>Eukaryota</taxon>
        <taxon>Metazoa</taxon>
        <taxon>Ecdysozoa</taxon>
        <taxon>Arthropoda</taxon>
        <taxon>Hexapoda</taxon>
        <taxon>Insecta</taxon>
        <taxon>Pterygota</taxon>
        <taxon>Neoptera</taxon>
        <taxon>Paraneoptera</taxon>
        <taxon>Hemiptera</taxon>
        <taxon>Sternorrhyncha</taxon>
        <taxon>Aphidomorpha</taxon>
        <taxon>Aphidoidea</taxon>
        <taxon>Aphididae</taxon>
        <taxon>Aphidini</taxon>
        <taxon>Aphis</taxon>
        <taxon>Aphis</taxon>
    </lineage>
</organism>
<evidence type="ECO:0000256" key="9">
    <source>
        <dbReference type="ARBA" id="ARBA00022857"/>
    </source>
</evidence>
<evidence type="ECO:0000256" key="12">
    <source>
        <dbReference type="ARBA" id="ARBA00052690"/>
    </source>
</evidence>
<keyword evidence="10" id="KW-0560">Oxidoreductase</keyword>
<evidence type="ECO:0000256" key="3">
    <source>
        <dbReference type="ARBA" id="ARBA00005525"/>
    </source>
</evidence>
<dbReference type="SUPFAM" id="SSF51735">
    <property type="entry name" value="NAD(P)-binding Rossmann-fold domains"/>
    <property type="match status" value="1"/>
</dbReference>
<dbReference type="HAMAP" id="MF_01925">
    <property type="entry name" value="P5C_reductase"/>
    <property type="match status" value="1"/>
</dbReference>
<dbReference type="EMBL" id="VUJU01001811">
    <property type="protein sequence ID" value="KAF0763747.1"/>
    <property type="molecule type" value="Genomic_DNA"/>
</dbReference>
<evidence type="ECO:0000256" key="7">
    <source>
        <dbReference type="ARBA" id="ARBA00022605"/>
    </source>
</evidence>
<dbReference type="InterPro" id="IPR028939">
    <property type="entry name" value="P5C_Rdtase_cat_N"/>
</dbReference>
<evidence type="ECO:0000259" key="14">
    <source>
        <dbReference type="Pfam" id="PF03807"/>
    </source>
</evidence>
<dbReference type="PANTHER" id="PTHR11645:SF64">
    <property type="entry name" value="PYRROLINE-5-CARBOXYLATE REDUCTASE-RELATED"/>
    <property type="match status" value="1"/>
</dbReference>
<accession>A0A6G0YZV3</accession>
<keyword evidence="7" id="KW-0028">Amino-acid biosynthesis</keyword>
<dbReference type="GO" id="GO:0004735">
    <property type="term" value="F:pyrroline-5-carboxylate reductase activity"/>
    <property type="evidence" value="ECO:0007669"/>
    <property type="project" value="UniProtKB-EC"/>
</dbReference>
<dbReference type="FunFam" id="3.40.50.720:FF:000190">
    <property type="entry name" value="Pyrroline-5-carboxylate reductase"/>
    <property type="match status" value="1"/>
</dbReference>
<dbReference type="InterPro" id="IPR008927">
    <property type="entry name" value="6-PGluconate_DH-like_C_sf"/>
</dbReference>
<evidence type="ECO:0000256" key="2">
    <source>
        <dbReference type="ARBA" id="ARBA00005205"/>
    </source>
</evidence>
<dbReference type="InterPro" id="IPR000304">
    <property type="entry name" value="Pyrroline-COOH_reductase"/>
</dbReference>
<evidence type="ECO:0000313" key="17">
    <source>
        <dbReference type="Proteomes" id="UP000478052"/>
    </source>
</evidence>
<comment type="pathway">
    <text evidence="2">Amino-acid biosynthesis; L-proline biosynthesis; L-proline from L-glutamate 5-semialdehyde: step 1/1.</text>
</comment>
<evidence type="ECO:0000256" key="4">
    <source>
        <dbReference type="ARBA" id="ARBA00012855"/>
    </source>
</evidence>
<dbReference type="FunFam" id="1.10.3730.10:FF:000001">
    <property type="entry name" value="Pyrroline-5-carboxylate reductase"/>
    <property type="match status" value="1"/>
</dbReference>
<evidence type="ECO:0000256" key="10">
    <source>
        <dbReference type="ARBA" id="ARBA00023002"/>
    </source>
</evidence>
<dbReference type="Gene3D" id="3.40.50.720">
    <property type="entry name" value="NAD(P)-binding Rossmann-like Domain"/>
    <property type="match status" value="1"/>
</dbReference>
<evidence type="ECO:0000256" key="13">
    <source>
        <dbReference type="PIRSR" id="PIRSR000193-1"/>
    </source>
</evidence>
<dbReference type="NCBIfam" id="TIGR00112">
    <property type="entry name" value="proC"/>
    <property type="match status" value="1"/>
</dbReference>
<comment type="caution">
    <text evidence="16">The sequence shown here is derived from an EMBL/GenBank/DDBJ whole genome shotgun (WGS) entry which is preliminary data.</text>
</comment>
<dbReference type="Pfam" id="PF14748">
    <property type="entry name" value="P5CR_dimer"/>
    <property type="match status" value="1"/>
</dbReference>
<keyword evidence="9 13" id="KW-0521">NADP</keyword>
<evidence type="ECO:0000256" key="6">
    <source>
        <dbReference type="ARBA" id="ARBA00022490"/>
    </source>
</evidence>
<dbReference type="Pfam" id="PF03807">
    <property type="entry name" value="F420_oxidored"/>
    <property type="match status" value="1"/>
</dbReference>
<dbReference type="OrthoDB" id="10263291at2759"/>
<evidence type="ECO:0000256" key="11">
    <source>
        <dbReference type="ARBA" id="ARBA00050547"/>
    </source>
</evidence>
<feature type="domain" description="Pyrroline-5-carboxylate reductase dimerisation" evidence="15">
    <location>
        <begin position="176"/>
        <end position="280"/>
    </location>
</feature>
<dbReference type="UniPathway" id="UPA00098">
    <property type="reaction ID" value="UER00361"/>
</dbReference>
<keyword evidence="8" id="KW-0641">Proline biosynthesis</keyword>
<evidence type="ECO:0000313" key="16">
    <source>
        <dbReference type="EMBL" id="KAF0763747.1"/>
    </source>
</evidence>
<feature type="binding site" evidence="13">
    <location>
        <position position="45"/>
    </location>
    <ligand>
        <name>NADP(+)</name>
        <dbReference type="ChEBI" id="CHEBI:58349"/>
    </ligand>
</feature>
<comment type="catalytic activity">
    <reaction evidence="11">
        <text>L-proline + NAD(+) = (S)-1-pyrroline-5-carboxylate + NADH + 2 H(+)</text>
        <dbReference type="Rhea" id="RHEA:14105"/>
        <dbReference type="ChEBI" id="CHEBI:15378"/>
        <dbReference type="ChEBI" id="CHEBI:17388"/>
        <dbReference type="ChEBI" id="CHEBI:57540"/>
        <dbReference type="ChEBI" id="CHEBI:57945"/>
        <dbReference type="ChEBI" id="CHEBI:60039"/>
        <dbReference type="EC" id="1.5.1.2"/>
    </reaction>
</comment>
<gene>
    <name evidence="16" type="ORF">FWK35_00005216</name>
</gene>
<dbReference type="InterPro" id="IPR029036">
    <property type="entry name" value="P5CR_dimer"/>
</dbReference>
<feature type="domain" description="Pyrroline-5-carboxylate reductase catalytic N-terminal" evidence="14">
    <location>
        <begin position="14"/>
        <end position="108"/>
    </location>
</feature>
<dbReference type="AlphaFoldDB" id="A0A6G0YZV3"/>
<feature type="binding site" evidence="13">
    <location>
        <begin position="17"/>
        <end position="22"/>
    </location>
    <ligand>
        <name>NADP(+)</name>
        <dbReference type="ChEBI" id="CHEBI:58349"/>
    </ligand>
</feature>
<reference evidence="16 17" key="1">
    <citation type="submission" date="2019-08" db="EMBL/GenBank/DDBJ databases">
        <title>Whole genome of Aphis craccivora.</title>
        <authorList>
            <person name="Voronova N.V."/>
            <person name="Shulinski R.S."/>
            <person name="Bandarenka Y.V."/>
            <person name="Zhorov D.G."/>
            <person name="Warner D."/>
        </authorList>
    </citation>
    <scope>NUCLEOTIDE SEQUENCE [LARGE SCALE GENOMIC DNA]</scope>
    <source>
        <strain evidence="16">180601</strain>
        <tissue evidence="16">Whole Body</tissue>
    </source>
</reference>
<dbReference type="EC" id="1.5.1.2" evidence="4"/>
<evidence type="ECO:0000259" key="15">
    <source>
        <dbReference type="Pfam" id="PF14748"/>
    </source>
</evidence>
<evidence type="ECO:0000256" key="1">
    <source>
        <dbReference type="ARBA" id="ARBA00004496"/>
    </source>
</evidence>
<keyword evidence="6" id="KW-0963">Cytoplasm</keyword>
<comment type="subcellular location">
    <subcellularLocation>
        <location evidence="1">Cytoplasm</location>
    </subcellularLocation>
</comment>
<name>A0A6G0YZV3_APHCR</name>
<sequence>MSKFNYDPHKTYEIGFIGSGNMAQAIGLAFIKKGICKAENLIVSSPSENNKKVWRDIGAAVTTDNNDVFCNTKIVFLAIKPQYFPKVVSELYIKALGPLNILISIMVGIPLNTLQEAFMLKPSVIFKVMPNTPSLIQEGFSVISYQNEAILEEIEVTLPKVKLLMSAIGGVEVIPESLMNAAGAISGSGPAYAFLIIEALADGGVKQGLPRDLAVRLAASAMAGGSRMVLETGKHTGQLKDMVTSAGGSTIAALHALEKGGVRFAMMDAVEAATNRSKEMGEKK</sequence>
<protein>
    <recommendedName>
        <fullName evidence="5">Pyrroline-5-carboxylate reductase</fullName>
        <ecNumber evidence="4">1.5.1.2</ecNumber>
    </recommendedName>
</protein>
<comment type="catalytic activity">
    <reaction evidence="12">
        <text>L-proline + NADP(+) = (S)-1-pyrroline-5-carboxylate + NADPH + 2 H(+)</text>
        <dbReference type="Rhea" id="RHEA:14109"/>
        <dbReference type="ChEBI" id="CHEBI:15378"/>
        <dbReference type="ChEBI" id="CHEBI:17388"/>
        <dbReference type="ChEBI" id="CHEBI:57783"/>
        <dbReference type="ChEBI" id="CHEBI:58349"/>
        <dbReference type="ChEBI" id="CHEBI:60039"/>
        <dbReference type="EC" id="1.5.1.2"/>
    </reaction>
</comment>
<evidence type="ECO:0000256" key="5">
    <source>
        <dbReference type="ARBA" id="ARBA00021413"/>
    </source>
</evidence>
<dbReference type="GO" id="GO:0055129">
    <property type="term" value="P:L-proline biosynthetic process"/>
    <property type="evidence" value="ECO:0007669"/>
    <property type="project" value="UniProtKB-UniPathway"/>
</dbReference>
<feature type="binding site" evidence="13">
    <location>
        <position position="65"/>
    </location>
    <ligand>
        <name>NADPH</name>
        <dbReference type="ChEBI" id="CHEBI:57783"/>
    </ligand>
</feature>
<evidence type="ECO:0000256" key="8">
    <source>
        <dbReference type="ARBA" id="ARBA00022650"/>
    </source>
</evidence>
<keyword evidence="17" id="KW-1185">Reference proteome</keyword>
<dbReference type="SUPFAM" id="SSF48179">
    <property type="entry name" value="6-phosphogluconate dehydrogenase C-terminal domain-like"/>
    <property type="match status" value="1"/>
</dbReference>